<feature type="region of interest" description="Disordered" evidence="1">
    <location>
        <begin position="20"/>
        <end position="78"/>
    </location>
</feature>
<sequence>MKKILLLGAGLALFGAAGMAIAQTPPPPPGGPQAERPQGAGGPGGPGGPEGGPGPHHGWRGGPPMMRPMGPPPSRAASFRIERNGTEMSIRCAENESTQACVAAASTLIDKFNAANPPR</sequence>
<gene>
    <name evidence="3" type="ORF">APZ41_012215</name>
</gene>
<keyword evidence="2" id="KW-0732">Signal</keyword>
<name>A0A1S8D5K1_9PROT</name>
<evidence type="ECO:0000256" key="1">
    <source>
        <dbReference type="SAM" id="MobiDB-lite"/>
    </source>
</evidence>
<feature type="chain" id="PRO_5010563529" evidence="2">
    <location>
        <begin position="23"/>
        <end position="119"/>
    </location>
</feature>
<dbReference type="RefSeq" id="WP_058389602.1">
    <property type="nucleotide sequence ID" value="NZ_LLWF02000038.1"/>
</dbReference>
<dbReference type="AlphaFoldDB" id="A0A1S8D5K1"/>
<evidence type="ECO:0000256" key="2">
    <source>
        <dbReference type="SAM" id="SignalP"/>
    </source>
</evidence>
<reference evidence="3" key="1">
    <citation type="submission" date="2016-12" db="EMBL/GenBank/DDBJ databases">
        <title>Draft genome sequence of Roseomonas mucosa strain AU37, isolated from a peripheral intravenous catheter.</title>
        <authorList>
            <person name="Choudhury M.A."/>
            <person name="Sidjabat H.E."/>
            <person name="Wailan A.M."/>
            <person name="Zhang L."/>
            <person name="Marsh N.M."/>
            <person name="Rickard C.M."/>
            <person name="Davies M."/>
            <person name="Mcmillan D.J."/>
        </authorList>
    </citation>
    <scope>NUCLEOTIDE SEQUENCE [LARGE SCALE GENOMIC DNA]</scope>
    <source>
        <strain evidence="3">AU37</strain>
    </source>
</reference>
<comment type="caution">
    <text evidence="3">The sequence shown here is derived from an EMBL/GenBank/DDBJ whole genome shotgun (WGS) entry which is preliminary data.</text>
</comment>
<feature type="signal peptide" evidence="2">
    <location>
        <begin position="1"/>
        <end position="22"/>
    </location>
</feature>
<proteinExistence type="predicted"/>
<evidence type="ECO:0000313" key="3">
    <source>
        <dbReference type="EMBL" id="ONH82880.1"/>
    </source>
</evidence>
<dbReference type="Proteomes" id="UP000054844">
    <property type="component" value="Unassembled WGS sequence"/>
</dbReference>
<organism evidence="3 4">
    <name type="scientific">Roseomonas mucosa</name>
    <dbReference type="NCBI Taxonomy" id="207340"/>
    <lineage>
        <taxon>Bacteria</taxon>
        <taxon>Pseudomonadati</taxon>
        <taxon>Pseudomonadota</taxon>
        <taxon>Alphaproteobacteria</taxon>
        <taxon>Acetobacterales</taxon>
        <taxon>Roseomonadaceae</taxon>
        <taxon>Roseomonas</taxon>
    </lineage>
</organism>
<feature type="compositionally biased region" description="Gly residues" evidence="1">
    <location>
        <begin position="39"/>
        <end position="55"/>
    </location>
</feature>
<dbReference type="EMBL" id="LLWF02000038">
    <property type="protein sequence ID" value="ONH82880.1"/>
    <property type="molecule type" value="Genomic_DNA"/>
</dbReference>
<protein>
    <submittedName>
        <fullName evidence="3">Uncharacterized protein</fullName>
    </submittedName>
</protein>
<keyword evidence="4" id="KW-1185">Reference proteome</keyword>
<feature type="compositionally biased region" description="Pro residues" evidence="1">
    <location>
        <begin position="65"/>
        <end position="74"/>
    </location>
</feature>
<accession>A0A1S8D5K1</accession>
<evidence type="ECO:0000313" key="4">
    <source>
        <dbReference type="Proteomes" id="UP000054844"/>
    </source>
</evidence>